<dbReference type="InterPro" id="IPR037066">
    <property type="entry name" value="Plug_dom_sf"/>
</dbReference>
<feature type="domain" description="TonB-dependent receptor plug" evidence="14">
    <location>
        <begin position="122"/>
        <end position="224"/>
    </location>
</feature>
<dbReference type="PANTHER" id="PTHR30069:SF29">
    <property type="entry name" value="HEMOGLOBIN AND HEMOGLOBIN-HAPTOGLOBIN-BINDING PROTEIN 1-RELATED"/>
    <property type="match status" value="1"/>
</dbReference>
<evidence type="ECO:0000256" key="5">
    <source>
        <dbReference type="ARBA" id="ARBA00022729"/>
    </source>
</evidence>
<reference evidence="15 16" key="1">
    <citation type="submission" date="2019-07" db="EMBL/GenBank/DDBJ databases">
        <title>Whole genome shotgun sequence of Chitinophaga cymbidii NBRC 109752.</title>
        <authorList>
            <person name="Hosoyama A."/>
            <person name="Uohara A."/>
            <person name="Ohji S."/>
            <person name="Ichikawa N."/>
        </authorList>
    </citation>
    <scope>NUCLEOTIDE SEQUENCE [LARGE SCALE GENOMIC DNA]</scope>
    <source>
        <strain evidence="15 16">NBRC 109752</strain>
    </source>
</reference>
<dbReference type="SUPFAM" id="SSF49464">
    <property type="entry name" value="Carboxypeptidase regulatory domain-like"/>
    <property type="match status" value="1"/>
</dbReference>
<keyword evidence="7 10" id="KW-0472">Membrane</keyword>
<accession>A0A512RFF0</accession>
<evidence type="ECO:0000256" key="3">
    <source>
        <dbReference type="ARBA" id="ARBA00022452"/>
    </source>
</evidence>
<dbReference type="InterPro" id="IPR000531">
    <property type="entry name" value="Beta-barrel_TonB"/>
</dbReference>
<comment type="similarity">
    <text evidence="10 11">Belongs to the TonB-dependent receptor family.</text>
</comment>
<dbReference type="Proteomes" id="UP000321436">
    <property type="component" value="Unassembled WGS sequence"/>
</dbReference>
<dbReference type="AlphaFoldDB" id="A0A512RFF0"/>
<keyword evidence="6 11" id="KW-0798">TonB box</keyword>
<dbReference type="InterPro" id="IPR008969">
    <property type="entry name" value="CarboxyPept-like_regulatory"/>
</dbReference>
<dbReference type="Pfam" id="PF13715">
    <property type="entry name" value="CarbopepD_reg_2"/>
    <property type="match status" value="1"/>
</dbReference>
<evidence type="ECO:0000256" key="12">
    <source>
        <dbReference type="SAM" id="SignalP"/>
    </source>
</evidence>
<dbReference type="PROSITE" id="PS52016">
    <property type="entry name" value="TONB_DEPENDENT_REC_3"/>
    <property type="match status" value="1"/>
</dbReference>
<keyword evidence="8" id="KW-0675">Receptor</keyword>
<evidence type="ECO:0000256" key="10">
    <source>
        <dbReference type="PROSITE-ProRule" id="PRU01360"/>
    </source>
</evidence>
<gene>
    <name evidence="15" type="ORF">CCY01nite_06240</name>
</gene>
<evidence type="ECO:0000256" key="6">
    <source>
        <dbReference type="ARBA" id="ARBA00023077"/>
    </source>
</evidence>
<keyword evidence="16" id="KW-1185">Reference proteome</keyword>
<evidence type="ECO:0000256" key="8">
    <source>
        <dbReference type="ARBA" id="ARBA00023170"/>
    </source>
</evidence>
<dbReference type="RefSeq" id="WP_146857840.1">
    <property type="nucleotide sequence ID" value="NZ_BKAU01000001.1"/>
</dbReference>
<keyword evidence="9 10" id="KW-0998">Cell outer membrane</keyword>
<evidence type="ECO:0000256" key="9">
    <source>
        <dbReference type="ARBA" id="ARBA00023237"/>
    </source>
</evidence>
<dbReference type="OrthoDB" id="9795928at2"/>
<dbReference type="GO" id="GO:0044718">
    <property type="term" value="P:siderophore transmembrane transport"/>
    <property type="evidence" value="ECO:0007669"/>
    <property type="project" value="TreeGrafter"/>
</dbReference>
<dbReference type="SUPFAM" id="SSF56935">
    <property type="entry name" value="Porins"/>
    <property type="match status" value="1"/>
</dbReference>
<comment type="subcellular location">
    <subcellularLocation>
        <location evidence="1 10">Cell outer membrane</location>
        <topology evidence="1 10">Multi-pass membrane protein</topology>
    </subcellularLocation>
</comment>
<evidence type="ECO:0000256" key="11">
    <source>
        <dbReference type="RuleBase" id="RU003357"/>
    </source>
</evidence>
<evidence type="ECO:0000313" key="15">
    <source>
        <dbReference type="EMBL" id="GEP94364.1"/>
    </source>
</evidence>
<name>A0A512RFF0_9BACT</name>
<organism evidence="15 16">
    <name type="scientific">Chitinophaga cymbidii</name>
    <dbReference type="NCBI Taxonomy" id="1096750"/>
    <lineage>
        <taxon>Bacteria</taxon>
        <taxon>Pseudomonadati</taxon>
        <taxon>Bacteroidota</taxon>
        <taxon>Chitinophagia</taxon>
        <taxon>Chitinophagales</taxon>
        <taxon>Chitinophagaceae</taxon>
        <taxon>Chitinophaga</taxon>
    </lineage>
</organism>
<dbReference type="Gene3D" id="2.60.40.1120">
    <property type="entry name" value="Carboxypeptidase-like, regulatory domain"/>
    <property type="match status" value="1"/>
</dbReference>
<dbReference type="Pfam" id="PF07715">
    <property type="entry name" value="Plug"/>
    <property type="match status" value="1"/>
</dbReference>
<dbReference type="GO" id="GO:0015344">
    <property type="term" value="F:siderophore uptake transmembrane transporter activity"/>
    <property type="evidence" value="ECO:0007669"/>
    <property type="project" value="TreeGrafter"/>
</dbReference>
<keyword evidence="3 10" id="KW-1134">Transmembrane beta strand</keyword>
<feature type="signal peptide" evidence="12">
    <location>
        <begin position="1"/>
        <end position="23"/>
    </location>
</feature>
<dbReference type="InterPro" id="IPR036942">
    <property type="entry name" value="Beta-barrel_TonB_sf"/>
</dbReference>
<evidence type="ECO:0000259" key="13">
    <source>
        <dbReference type="Pfam" id="PF00593"/>
    </source>
</evidence>
<evidence type="ECO:0000256" key="4">
    <source>
        <dbReference type="ARBA" id="ARBA00022692"/>
    </source>
</evidence>
<protein>
    <submittedName>
        <fullName evidence="15">Membrane protein</fullName>
    </submittedName>
</protein>
<dbReference type="InterPro" id="IPR039426">
    <property type="entry name" value="TonB-dep_rcpt-like"/>
</dbReference>
<evidence type="ECO:0000256" key="2">
    <source>
        <dbReference type="ARBA" id="ARBA00022448"/>
    </source>
</evidence>
<dbReference type="Gene3D" id="2.170.130.10">
    <property type="entry name" value="TonB-dependent receptor, plug domain"/>
    <property type="match status" value="1"/>
</dbReference>
<keyword evidence="5 12" id="KW-0732">Signal</keyword>
<evidence type="ECO:0000259" key="14">
    <source>
        <dbReference type="Pfam" id="PF07715"/>
    </source>
</evidence>
<dbReference type="GO" id="GO:0009279">
    <property type="term" value="C:cell outer membrane"/>
    <property type="evidence" value="ECO:0007669"/>
    <property type="project" value="UniProtKB-SubCell"/>
</dbReference>
<dbReference type="PANTHER" id="PTHR30069">
    <property type="entry name" value="TONB-DEPENDENT OUTER MEMBRANE RECEPTOR"/>
    <property type="match status" value="1"/>
</dbReference>
<dbReference type="InterPro" id="IPR012910">
    <property type="entry name" value="Plug_dom"/>
</dbReference>
<feature type="chain" id="PRO_5021894027" evidence="12">
    <location>
        <begin position="24"/>
        <end position="784"/>
    </location>
</feature>
<keyword evidence="4 10" id="KW-0812">Transmembrane</keyword>
<keyword evidence="2 10" id="KW-0813">Transport</keyword>
<proteinExistence type="inferred from homology"/>
<feature type="domain" description="TonB-dependent receptor-like beta-barrel" evidence="13">
    <location>
        <begin position="379"/>
        <end position="728"/>
    </location>
</feature>
<comment type="caution">
    <text evidence="15">The sequence shown here is derived from an EMBL/GenBank/DDBJ whole genome shotgun (WGS) entry which is preliminary data.</text>
</comment>
<evidence type="ECO:0000256" key="7">
    <source>
        <dbReference type="ARBA" id="ARBA00023136"/>
    </source>
</evidence>
<dbReference type="Gene3D" id="2.40.170.20">
    <property type="entry name" value="TonB-dependent receptor, beta-barrel domain"/>
    <property type="match status" value="1"/>
</dbReference>
<evidence type="ECO:0000313" key="16">
    <source>
        <dbReference type="Proteomes" id="UP000321436"/>
    </source>
</evidence>
<evidence type="ECO:0000256" key="1">
    <source>
        <dbReference type="ARBA" id="ARBA00004571"/>
    </source>
</evidence>
<sequence length="784" mass="87470">MMIRKIALTGALLQLLLVASASAQCTIRLSGTITDTDTKQPLSGASITVKETGLAVESDAKGAYSLEGLCPGAYTVRISHVGCVPVEIAWQVSADERRNIALPHSITQLQEVAVTGHAAKEVTTAPVETLSGRELDKTRGLTLGESLKRVNGVTTMTTGPNVSKPVINGLHSNRVLILNNGIRQEGQQWGSEHAPEVDPFLANKLVVIKGAGSLRYGGDAIGGVVLAEPKPLPVEPGLGGEVNIAGFSNNRLGALSAILEQQVPKVPGLSWRLQGTLRKGGNTRTPDYWLDNTGVEEFNFSAAVGWKRPNYGVELFYSQFNTSLGVFEGSHIGNRGDLEEVIKQQRPLPEYTEGFSYKIDRPYQHIEHELFKIKSFLNTGKAGRLNLVLARQFNYRDELDRSSALSVNQMNLNLTTYNGELVWDHHTWKGFRGTVGVTGMYQENSYKRRLFIPNYESLQWGAFWTEKWESADNKWLVEGGIRYDHKDYYNLGDNLGEVHYPEQDFSSFSGSIGAQYRILDHFHVSLNAARAWRAAAVNELYASGLHHGAAVYVDGDPYLDPEVASKFNASLHYDISDRLEADVNLYYNYIRNFIFQQPTDSIVTTIRGAFPYTYYRQSDVSMKGMDAQLRWHFLPKWQLSTKASILRAWNESDNDWLIAMPSDRFEHELTFFPGNTKRLKENYISVSVSNVLKQTRTPANLTDKSDPRGQDLMAPPAGYNLLNLEAGSTLQIGQQPLSVIIGAGNLLNTRYRDYMNFFRYFADEPGTNVYLKLKLPLQFGKTKS</sequence>
<dbReference type="EMBL" id="BKAU01000001">
    <property type="protein sequence ID" value="GEP94364.1"/>
    <property type="molecule type" value="Genomic_DNA"/>
</dbReference>
<dbReference type="Pfam" id="PF00593">
    <property type="entry name" value="TonB_dep_Rec_b-barrel"/>
    <property type="match status" value="1"/>
</dbReference>